<comment type="caution">
    <text evidence="1">The sequence shown here is derived from an EMBL/GenBank/DDBJ whole genome shotgun (WGS) entry which is preliminary data.</text>
</comment>
<evidence type="ECO:0000313" key="2">
    <source>
        <dbReference type="Proteomes" id="UP000304941"/>
    </source>
</evidence>
<sequence>MGAGLPAVQTTRSVPFTEAMLSQASQLPQKPAPAGELWVIARPAAGTGRSLAGGWRCAVCRLGALWPPPA</sequence>
<proteinExistence type="predicted"/>
<organism evidence="1 2">
    <name type="scientific">Pseudomonas edaphica</name>
    <dbReference type="NCBI Taxonomy" id="2006980"/>
    <lineage>
        <taxon>Bacteria</taxon>
        <taxon>Pseudomonadati</taxon>
        <taxon>Pseudomonadota</taxon>
        <taxon>Gammaproteobacteria</taxon>
        <taxon>Pseudomonadales</taxon>
        <taxon>Pseudomonadaceae</taxon>
        <taxon>Pseudomonas</taxon>
    </lineage>
</organism>
<evidence type="ECO:0000313" key="1">
    <source>
        <dbReference type="EMBL" id="TLG89510.1"/>
    </source>
</evidence>
<name>A0ABY2U0Z8_9PSED</name>
<accession>A0ABY2U0Z8</accession>
<dbReference type="Proteomes" id="UP000304941">
    <property type="component" value="Unassembled WGS sequence"/>
</dbReference>
<reference evidence="1 2" key="1">
    <citation type="submission" date="2019-05" db="EMBL/GenBank/DDBJ databases">
        <title>Pseudomonas edaphica sp. nov., isolated from rhizospheric soil of Cistus ladanifer L. in Spain.</title>
        <authorList>
            <person name="Peix A."/>
        </authorList>
    </citation>
    <scope>NUCLEOTIDE SEQUENCE [LARGE SCALE GENOMIC DNA]</scope>
    <source>
        <strain evidence="1 2">RD25</strain>
    </source>
</reference>
<protein>
    <submittedName>
        <fullName evidence="1">Uncharacterized protein</fullName>
    </submittedName>
</protein>
<gene>
    <name evidence="1" type="ORF">FEM54_21740</name>
</gene>
<dbReference type="EMBL" id="VBVZ01000370">
    <property type="protein sequence ID" value="TLG89510.1"/>
    <property type="molecule type" value="Genomic_DNA"/>
</dbReference>
<keyword evidence="2" id="KW-1185">Reference proteome</keyword>